<comment type="caution">
    <text evidence="5">The sequence shown here is derived from an EMBL/GenBank/DDBJ whole genome shotgun (WGS) entry which is preliminary data.</text>
</comment>
<accession>A0A0J6CVP9</accession>
<dbReference type="InterPro" id="IPR036390">
    <property type="entry name" value="WH_DNA-bd_sf"/>
</dbReference>
<evidence type="ECO:0000256" key="1">
    <source>
        <dbReference type="ARBA" id="ARBA00023015"/>
    </source>
</evidence>
<evidence type="ECO:0000256" key="3">
    <source>
        <dbReference type="ARBA" id="ARBA00023163"/>
    </source>
</evidence>
<dbReference type="InterPro" id="IPR001845">
    <property type="entry name" value="HTH_ArsR_DNA-bd_dom"/>
</dbReference>
<reference evidence="5" key="1">
    <citation type="submission" date="2015-06" db="EMBL/GenBank/DDBJ databases">
        <authorList>
            <person name="Liu B."/>
            <person name="Wang J."/>
            <person name="Zhu Y."/>
            <person name="Liu G."/>
            <person name="Chen Q."/>
            <person name="Zheng C."/>
            <person name="Che J."/>
            <person name="Ge C."/>
            <person name="Shi H."/>
            <person name="Pan Z."/>
            <person name="Liu X."/>
        </authorList>
    </citation>
    <scope>NUCLEOTIDE SEQUENCE [LARGE SCALE GENOMIC DNA]</scope>
    <source>
        <strain evidence="5">DSM 16346</strain>
    </source>
</reference>
<dbReference type="GO" id="GO:0003677">
    <property type="term" value="F:DNA binding"/>
    <property type="evidence" value="ECO:0007669"/>
    <property type="project" value="UniProtKB-KW"/>
</dbReference>
<dbReference type="RefSeq" id="WP_048313121.1">
    <property type="nucleotide sequence ID" value="NZ_CP119526.1"/>
</dbReference>
<dbReference type="NCBIfam" id="NF033788">
    <property type="entry name" value="HTH_metalloreg"/>
    <property type="match status" value="1"/>
</dbReference>
<feature type="domain" description="HTH arsR-type" evidence="4">
    <location>
        <begin position="1"/>
        <end position="92"/>
    </location>
</feature>
<evidence type="ECO:0000259" key="4">
    <source>
        <dbReference type="PROSITE" id="PS50987"/>
    </source>
</evidence>
<keyword evidence="2" id="KW-0238">DNA-binding</keyword>
<dbReference type="OrthoDB" id="529288at2"/>
<dbReference type="SUPFAM" id="SSF46785">
    <property type="entry name" value="Winged helix' DNA-binding domain"/>
    <property type="match status" value="1"/>
</dbReference>
<dbReference type="PATRIC" id="fig|157733.3.peg.1676"/>
<dbReference type="PRINTS" id="PR00778">
    <property type="entry name" value="HTHARSR"/>
</dbReference>
<dbReference type="CDD" id="cd00090">
    <property type="entry name" value="HTH_ARSR"/>
    <property type="match status" value="1"/>
</dbReference>
<name>A0A0J6CVP9_9BACL</name>
<evidence type="ECO:0000313" key="6">
    <source>
        <dbReference type="Proteomes" id="UP000035996"/>
    </source>
</evidence>
<evidence type="ECO:0000256" key="2">
    <source>
        <dbReference type="ARBA" id="ARBA00023125"/>
    </source>
</evidence>
<keyword evidence="6" id="KW-1185">Reference proteome</keyword>
<dbReference type="PROSITE" id="PS50987">
    <property type="entry name" value="HTH_ARSR_2"/>
    <property type="match status" value="1"/>
</dbReference>
<keyword evidence="1" id="KW-0805">Transcription regulation</keyword>
<keyword evidence="3" id="KW-0804">Transcription</keyword>
<dbReference type="InterPro" id="IPR011991">
    <property type="entry name" value="ArsR-like_HTH"/>
</dbReference>
<dbReference type="AlphaFoldDB" id="A0A0J6CVP9"/>
<protein>
    <submittedName>
        <fullName evidence="5">ArsR family transcriptional regulator</fullName>
    </submittedName>
</protein>
<dbReference type="STRING" id="157733.AB986_18620"/>
<gene>
    <name evidence="5" type="ORF">AB986_18620</name>
</gene>
<organism evidence="5 6">
    <name type="scientific">Guptibacillus hwajinpoensis</name>
    <dbReference type="NCBI Taxonomy" id="208199"/>
    <lineage>
        <taxon>Bacteria</taxon>
        <taxon>Bacillati</taxon>
        <taxon>Bacillota</taxon>
        <taxon>Bacilli</taxon>
        <taxon>Bacillales</taxon>
        <taxon>Guptibacillaceae</taxon>
        <taxon>Guptibacillus</taxon>
    </lineage>
</organism>
<dbReference type="Pfam" id="PF01022">
    <property type="entry name" value="HTH_5"/>
    <property type="match status" value="1"/>
</dbReference>
<dbReference type="Proteomes" id="UP000035996">
    <property type="component" value="Unassembled WGS sequence"/>
</dbReference>
<evidence type="ECO:0000313" key="5">
    <source>
        <dbReference type="EMBL" id="KMM36144.1"/>
    </source>
</evidence>
<dbReference type="PANTHER" id="PTHR33154:SF33">
    <property type="entry name" value="TRANSCRIPTIONAL REPRESSOR SDPR"/>
    <property type="match status" value="1"/>
</dbReference>
<dbReference type="EMBL" id="LELK01000009">
    <property type="protein sequence ID" value="KMM36144.1"/>
    <property type="molecule type" value="Genomic_DNA"/>
</dbReference>
<dbReference type="InterPro" id="IPR018656">
    <property type="entry name" value="DUF2087"/>
</dbReference>
<sequence length="191" mass="22567">MQLNRLVNFHKTLGDPTRIRILSLLATGPLHGQAIAGKLGLKAPTITHHMTKLRDTGIVYQRRDKNTIYYYIDEKKLRSYSEALPNMLYQPNYDKEDDSMKMHSVVNNFIAPDGTLKHLPSQRKKKIIILKHLINGLERGKKYPEKEINEYIKKFHPDFATIRREFIINHFMYRENNIYELNPEEMWATIE</sequence>
<dbReference type="SMART" id="SM00418">
    <property type="entry name" value="HTH_ARSR"/>
    <property type="match status" value="1"/>
</dbReference>
<dbReference type="InterPro" id="IPR051081">
    <property type="entry name" value="HTH_MetalResp_TranReg"/>
</dbReference>
<proteinExistence type="predicted"/>
<dbReference type="InterPro" id="IPR036388">
    <property type="entry name" value="WH-like_DNA-bd_sf"/>
</dbReference>
<dbReference type="GO" id="GO:0003700">
    <property type="term" value="F:DNA-binding transcription factor activity"/>
    <property type="evidence" value="ECO:0007669"/>
    <property type="project" value="InterPro"/>
</dbReference>
<dbReference type="Pfam" id="PF09860">
    <property type="entry name" value="DUF2087"/>
    <property type="match status" value="1"/>
</dbReference>
<dbReference type="Gene3D" id="1.10.10.10">
    <property type="entry name" value="Winged helix-like DNA-binding domain superfamily/Winged helix DNA-binding domain"/>
    <property type="match status" value="1"/>
</dbReference>
<dbReference type="PANTHER" id="PTHR33154">
    <property type="entry name" value="TRANSCRIPTIONAL REGULATOR, ARSR FAMILY"/>
    <property type="match status" value="1"/>
</dbReference>